<accession>A0A6A6BSC0</accession>
<dbReference type="RefSeq" id="XP_033402707.1">
    <property type="nucleotide sequence ID" value="XM_033538567.1"/>
</dbReference>
<keyword evidence="8" id="KW-1185">Reference proteome</keyword>
<feature type="transmembrane region" description="Helical" evidence="6">
    <location>
        <begin position="6"/>
        <end position="23"/>
    </location>
</feature>
<keyword evidence="6" id="KW-0472">Membrane</keyword>
<keyword evidence="5" id="KW-0349">Heme</keyword>
<evidence type="ECO:0000256" key="1">
    <source>
        <dbReference type="ARBA" id="ARBA00001971"/>
    </source>
</evidence>
<dbReference type="GO" id="GO:0004497">
    <property type="term" value="F:monooxygenase activity"/>
    <property type="evidence" value="ECO:0007669"/>
    <property type="project" value="InterPro"/>
</dbReference>
<evidence type="ECO:0000256" key="2">
    <source>
        <dbReference type="ARBA" id="ARBA00010617"/>
    </source>
</evidence>
<dbReference type="PANTHER" id="PTHR47582:SF1">
    <property type="entry name" value="P450, PUTATIVE (EUROFUNG)-RELATED"/>
    <property type="match status" value="1"/>
</dbReference>
<evidence type="ECO:0008006" key="9">
    <source>
        <dbReference type="Google" id="ProtNLM"/>
    </source>
</evidence>
<organism evidence="7 8">
    <name type="scientific">Aplosporella prunicola CBS 121167</name>
    <dbReference type="NCBI Taxonomy" id="1176127"/>
    <lineage>
        <taxon>Eukaryota</taxon>
        <taxon>Fungi</taxon>
        <taxon>Dikarya</taxon>
        <taxon>Ascomycota</taxon>
        <taxon>Pezizomycotina</taxon>
        <taxon>Dothideomycetes</taxon>
        <taxon>Dothideomycetes incertae sedis</taxon>
        <taxon>Botryosphaeriales</taxon>
        <taxon>Aplosporellaceae</taxon>
        <taxon>Aplosporella</taxon>
    </lineage>
</organism>
<evidence type="ECO:0000313" key="7">
    <source>
        <dbReference type="EMBL" id="KAF2146999.1"/>
    </source>
</evidence>
<evidence type="ECO:0000256" key="5">
    <source>
        <dbReference type="PIRSR" id="PIRSR602403-1"/>
    </source>
</evidence>
<name>A0A6A6BSC0_9PEZI</name>
<dbReference type="GeneID" id="54296063"/>
<proteinExistence type="inferred from homology"/>
<dbReference type="PRINTS" id="PR00465">
    <property type="entry name" value="EP450IV"/>
</dbReference>
<keyword evidence="3 5" id="KW-0479">Metal-binding</keyword>
<feature type="binding site" description="axial binding residue" evidence="5">
    <location>
        <position position="430"/>
    </location>
    <ligand>
        <name>heme</name>
        <dbReference type="ChEBI" id="CHEBI:30413"/>
    </ligand>
    <ligandPart>
        <name>Fe</name>
        <dbReference type="ChEBI" id="CHEBI:18248"/>
    </ligandPart>
</feature>
<dbReference type="Proteomes" id="UP000799438">
    <property type="component" value="Unassembled WGS sequence"/>
</dbReference>
<gene>
    <name evidence="7" type="ORF">K452DRAFT_261129</name>
</gene>
<dbReference type="Gene3D" id="1.10.630.10">
    <property type="entry name" value="Cytochrome P450"/>
    <property type="match status" value="1"/>
</dbReference>
<dbReference type="InterPro" id="IPR001128">
    <property type="entry name" value="Cyt_P450"/>
</dbReference>
<dbReference type="AlphaFoldDB" id="A0A6A6BSC0"/>
<dbReference type="GO" id="GO:0020037">
    <property type="term" value="F:heme binding"/>
    <property type="evidence" value="ECO:0007669"/>
    <property type="project" value="InterPro"/>
</dbReference>
<comment type="similarity">
    <text evidence="2">Belongs to the cytochrome P450 family.</text>
</comment>
<comment type="cofactor">
    <cofactor evidence="1 5">
        <name>heme</name>
        <dbReference type="ChEBI" id="CHEBI:30413"/>
    </cofactor>
</comment>
<reference evidence="7" key="1">
    <citation type="journal article" date="2020" name="Stud. Mycol.">
        <title>101 Dothideomycetes genomes: a test case for predicting lifestyles and emergence of pathogens.</title>
        <authorList>
            <person name="Haridas S."/>
            <person name="Albert R."/>
            <person name="Binder M."/>
            <person name="Bloem J."/>
            <person name="Labutti K."/>
            <person name="Salamov A."/>
            <person name="Andreopoulos B."/>
            <person name="Baker S."/>
            <person name="Barry K."/>
            <person name="Bills G."/>
            <person name="Bluhm B."/>
            <person name="Cannon C."/>
            <person name="Castanera R."/>
            <person name="Culley D."/>
            <person name="Daum C."/>
            <person name="Ezra D."/>
            <person name="Gonzalez J."/>
            <person name="Henrissat B."/>
            <person name="Kuo A."/>
            <person name="Liang C."/>
            <person name="Lipzen A."/>
            <person name="Lutzoni F."/>
            <person name="Magnuson J."/>
            <person name="Mondo S."/>
            <person name="Nolan M."/>
            <person name="Ohm R."/>
            <person name="Pangilinan J."/>
            <person name="Park H.-J."/>
            <person name="Ramirez L."/>
            <person name="Alfaro M."/>
            <person name="Sun H."/>
            <person name="Tritt A."/>
            <person name="Yoshinaga Y."/>
            <person name="Zwiers L.-H."/>
            <person name="Turgeon B."/>
            <person name="Goodwin S."/>
            <person name="Spatafora J."/>
            <person name="Crous P."/>
            <person name="Grigoriev I."/>
        </authorList>
    </citation>
    <scope>NUCLEOTIDE SEQUENCE</scope>
    <source>
        <strain evidence="7">CBS 121167</strain>
    </source>
</reference>
<dbReference type="OrthoDB" id="1470350at2759"/>
<dbReference type="GO" id="GO:0005506">
    <property type="term" value="F:iron ion binding"/>
    <property type="evidence" value="ECO:0007669"/>
    <property type="project" value="InterPro"/>
</dbReference>
<dbReference type="EMBL" id="ML995474">
    <property type="protein sequence ID" value="KAF2146999.1"/>
    <property type="molecule type" value="Genomic_DNA"/>
</dbReference>
<dbReference type="Pfam" id="PF00067">
    <property type="entry name" value="p450"/>
    <property type="match status" value="1"/>
</dbReference>
<evidence type="ECO:0000256" key="3">
    <source>
        <dbReference type="ARBA" id="ARBA00022723"/>
    </source>
</evidence>
<dbReference type="InterPro" id="IPR053007">
    <property type="entry name" value="CYP450_monoxygenase_sec-met"/>
</dbReference>
<dbReference type="InterPro" id="IPR002403">
    <property type="entry name" value="Cyt_P450_E_grp-IV"/>
</dbReference>
<dbReference type="GO" id="GO:0016705">
    <property type="term" value="F:oxidoreductase activity, acting on paired donors, with incorporation or reduction of molecular oxygen"/>
    <property type="evidence" value="ECO:0007669"/>
    <property type="project" value="InterPro"/>
</dbReference>
<keyword evidence="4 5" id="KW-0408">Iron</keyword>
<dbReference type="InterPro" id="IPR036396">
    <property type="entry name" value="Cyt_P450_sf"/>
</dbReference>
<dbReference type="PANTHER" id="PTHR47582">
    <property type="entry name" value="P450, PUTATIVE (EUROFUNG)-RELATED"/>
    <property type="match status" value="1"/>
</dbReference>
<dbReference type="SUPFAM" id="SSF48264">
    <property type="entry name" value="Cytochrome P450"/>
    <property type="match status" value="1"/>
</dbReference>
<evidence type="ECO:0000313" key="8">
    <source>
        <dbReference type="Proteomes" id="UP000799438"/>
    </source>
</evidence>
<keyword evidence="6" id="KW-0812">Transmembrane</keyword>
<evidence type="ECO:0000256" key="4">
    <source>
        <dbReference type="ARBA" id="ARBA00023004"/>
    </source>
</evidence>
<evidence type="ECO:0000256" key="6">
    <source>
        <dbReference type="SAM" id="Phobius"/>
    </source>
</evidence>
<sequence length="512" mass="57330">MELSVLTIVVVSGVLVALFLHSLTQKRRRDPREPPVVLPSIPIIGHAVELIRHGIPYYTKQSAKHPDLVIYSMDMITNRAYIVNSPTLVAAVQRNHRIISFDPFLTVAANRMAGIEGHGLELLREEQNGGQGLNNKVLHSMHPALLGTGLDRMNEKMIKFLKTSMDELASRSNAFDLHMWCRHAISVASTDAVYGKLNPYTDREIVDALWTYESNLSPLLVNVFPSITARNPLKARERLVNAIVKYYEAGGQHDSSELAYSRWKMQHDGGATTKDIAKLEAAVGIGILSNTVPSTFWTIFDIFSRPELLDEIRDEVRAKALRVKEGIHIVDLAAIRNECKLLVSSYQETLRTRSNSATTRIVTKDMMLNDEWVLKQGSVLQMPAPTVNRHGSAWGDESSEFNPRRFLKGEQKDVKRATAFLSFGASPHICPGRHFATGEILSLTAMMVLRYNLAPRDGSWRKLKLNAWAIAASMTPPAESFEVTVEEREEYKGKKWDFQVTEGQGKFGLVVG</sequence>
<dbReference type="CDD" id="cd11040">
    <property type="entry name" value="CYP7_CYP8-like"/>
    <property type="match status" value="1"/>
</dbReference>
<keyword evidence="6" id="KW-1133">Transmembrane helix</keyword>
<protein>
    <recommendedName>
        <fullName evidence="9">Cytochrome P450</fullName>
    </recommendedName>
</protein>